<dbReference type="AlphaFoldDB" id="A0A2Z4GD92"/>
<sequence length="246" mass="27782">MWAAVVILNGLTHVHATVSGQQVTGEVILRNESAVAKRIIFYKKDLTAYCGESIRYIDNAETGRSLTEWLNTTIDEKTLEPSEEYTLFYSIELPEGLEKGSYWSVLMIEAADPVNEIQPSGVSVNSIMRYAVQIIADNGSMEKSELFVSDLAMEDSEDSTSTTKKMNVMVKNNSEFSEKVRLYLEVYNENGEKVETFVCLNRRIYPKMCSSYILELKDLPKGTYETVLVMDNSKDLFASNITLDID</sequence>
<gene>
    <name evidence="1" type="ORF">DJ013_12150</name>
</gene>
<evidence type="ECO:0000313" key="2">
    <source>
        <dbReference type="Proteomes" id="UP000249873"/>
    </source>
</evidence>
<dbReference type="EMBL" id="CP029480">
    <property type="protein sequence ID" value="AWV98883.1"/>
    <property type="molecule type" value="Genomic_DNA"/>
</dbReference>
<name>A0A2Z4GD92_9BACT</name>
<dbReference type="OrthoDB" id="1119204at2"/>
<organism evidence="1 2">
    <name type="scientific">Arcticibacterium luteifluviistationis</name>
    <dbReference type="NCBI Taxonomy" id="1784714"/>
    <lineage>
        <taxon>Bacteria</taxon>
        <taxon>Pseudomonadati</taxon>
        <taxon>Bacteroidota</taxon>
        <taxon>Cytophagia</taxon>
        <taxon>Cytophagales</taxon>
        <taxon>Leadbetterellaceae</taxon>
        <taxon>Arcticibacterium</taxon>
    </lineage>
</organism>
<accession>A0A2Z4GD92</accession>
<dbReference type="Proteomes" id="UP000249873">
    <property type="component" value="Chromosome"/>
</dbReference>
<dbReference type="KEGG" id="als:DJ013_12150"/>
<reference evidence="1 2" key="1">
    <citation type="submission" date="2018-05" db="EMBL/GenBank/DDBJ databases">
        <title>Complete genome sequence of Arcticibacterium luteifluviistationis SM1504T, a cytophagaceae bacterium isolated from Arctic surface seawater.</title>
        <authorList>
            <person name="Li Y."/>
            <person name="Qin Q.-L."/>
        </authorList>
    </citation>
    <scope>NUCLEOTIDE SEQUENCE [LARGE SCALE GENOMIC DNA]</scope>
    <source>
        <strain evidence="1 2">SM1504</strain>
    </source>
</reference>
<keyword evidence="2" id="KW-1185">Reference proteome</keyword>
<protein>
    <recommendedName>
        <fullName evidence="3">DUF3324 domain-containing protein</fullName>
    </recommendedName>
</protein>
<evidence type="ECO:0008006" key="3">
    <source>
        <dbReference type="Google" id="ProtNLM"/>
    </source>
</evidence>
<evidence type="ECO:0000313" key="1">
    <source>
        <dbReference type="EMBL" id="AWV98883.1"/>
    </source>
</evidence>
<proteinExistence type="predicted"/>